<comment type="catalytic activity">
    <reaction evidence="12 13">
        <text>tRNA(Phe) + L-phenylalanine + ATP = L-phenylalanyl-tRNA(Phe) + AMP + diphosphate + H(+)</text>
        <dbReference type="Rhea" id="RHEA:19413"/>
        <dbReference type="Rhea" id="RHEA-COMP:9668"/>
        <dbReference type="Rhea" id="RHEA-COMP:9699"/>
        <dbReference type="ChEBI" id="CHEBI:15378"/>
        <dbReference type="ChEBI" id="CHEBI:30616"/>
        <dbReference type="ChEBI" id="CHEBI:33019"/>
        <dbReference type="ChEBI" id="CHEBI:58095"/>
        <dbReference type="ChEBI" id="CHEBI:78442"/>
        <dbReference type="ChEBI" id="CHEBI:78531"/>
        <dbReference type="ChEBI" id="CHEBI:456215"/>
        <dbReference type="EC" id="6.1.1.20"/>
    </reaction>
</comment>
<evidence type="ECO:0000313" key="16">
    <source>
        <dbReference type="EMBL" id="ALE52991.1"/>
    </source>
</evidence>
<evidence type="ECO:0000256" key="11">
    <source>
        <dbReference type="ARBA" id="ARBA00023146"/>
    </source>
</evidence>
<evidence type="ECO:0000256" key="2">
    <source>
        <dbReference type="ARBA" id="ARBA00010207"/>
    </source>
</evidence>
<dbReference type="InterPro" id="IPR004529">
    <property type="entry name" value="Phe-tRNA-synth_IIc_asu"/>
</dbReference>
<dbReference type="Gene3D" id="3.30.930.10">
    <property type="entry name" value="Bira Bifunctional Protein, Domain 2"/>
    <property type="match status" value="1"/>
</dbReference>
<dbReference type="PROSITE" id="PS50862">
    <property type="entry name" value="AA_TRNA_LIGASE_II"/>
    <property type="match status" value="1"/>
</dbReference>
<evidence type="ECO:0000256" key="4">
    <source>
        <dbReference type="ARBA" id="ARBA00022490"/>
    </source>
</evidence>
<protein>
    <recommendedName>
        <fullName evidence="13">Phenylalanine--tRNA ligase alpha subunit</fullName>
        <ecNumber evidence="13">6.1.1.20</ecNumber>
    </recommendedName>
    <alternativeName>
        <fullName evidence="13">Phenylalanyl-tRNA synthetase alpha subunit</fullName>
        <shortName evidence="13">PheRS</shortName>
    </alternativeName>
</protein>
<dbReference type="EMBL" id="CP010552">
    <property type="protein sequence ID" value="ALE52991.1"/>
    <property type="molecule type" value="Genomic_DNA"/>
</dbReference>
<evidence type="ECO:0000313" key="17">
    <source>
        <dbReference type="Proteomes" id="UP000058020"/>
    </source>
</evidence>
<dbReference type="PATRIC" id="fig|1705394.5.peg.1432"/>
<dbReference type="PANTHER" id="PTHR11538:SF41">
    <property type="entry name" value="PHENYLALANINE--TRNA LIGASE, MITOCHONDRIAL"/>
    <property type="match status" value="1"/>
</dbReference>
<dbReference type="GO" id="GO:0006432">
    <property type="term" value="P:phenylalanyl-tRNA aminoacylation"/>
    <property type="evidence" value="ECO:0007669"/>
    <property type="project" value="UniProtKB-UniRule"/>
</dbReference>
<keyword evidence="17" id="KW-1185">Reference proteome</keyword>
<dbReference type="InterPro" id="IPR002319">
    <property type="entry name" value="Phenylalanyl-tRNA_Synthase"/>
</dbReference>
<proteinExistence type="inferred from homology"/>
<dbReference type="AlphaFoldDB" id="A0A0M3TUC0"/>
<dbReference type="InterPro" id="IPR006195">
    <property type="entry name" value="aa-tRNA-synth_II"/>
</dbReference>
<evidence type="ECO:0000259" key="15">
    <source>
        <dbReference type="PROSITE" id="PS50862"/>
    </source>
</evidence>
<keyword evidence="10 13" id="KW-0648">Protein biosynthesis</keyword>
<dbReference type="EC" id="6.1.1.20" evidence="13"/>
<evidence type="ECO:0000256" key="9">
    <source>
        <dbReference type="ARBA" id="ARBA00022842"/>
    </source>
</evidence>
<dbReference type="CDD" id="cd00496">
    <property type="entry name" value="PheRS_alpha_core"/>
    <property type="match status" value="1"/>
</dbReference>
<dbReference type="GO" id="GO:0005737">
    <property type="term" value="C:cytoplasm"/>
    <property type="evidence" value="ECO:0007669"/>
    <property type="project" value="UniProtKB-SubCell"/>
</dbReference>
<dbReference type="InterPro" id="IPR010978">
    <property type="entry name" value="tRNA-bd_arm"/>
</dbReference>
<reference evidence="16 17" key="1">
    <citation type="journal article" date="2015" name="Genome Announc.">
        <title>Genome Sequence of 'Candidatus Thioglobus autotrophica' Strain EF1, a Chemoautotroph from the SUP05 Clade of Marine Gammaproteobacteria.</title>
        <authorList>
            <person name="Shah V."/>
            <person name="Morris R.M."/>
        </authorList>
    </citation>
    <scope>NUCLEOTIDE SEQUENCE [LARGE SCALE GENOMIC DNA]</scope>
    <source>
        <strain evidence="16 17">EF1</strain>
    </source>
</reference>
<comment type="cofactor">
    <cofactor evidence="13">
        <name>Mg(2+)</name>
        <dbReference type="ChEBI" id="CHEBI:18420"/>
    </cofactor>
    <text evidence="13">Binds 2 magnesium ions per tetramer.</text>
</comment>
<dbReference type="GO" id="GO:0004826">
    <property type="term" value="F:phenylalanine-tRNA ligase activity"/>
    <property type="evidence" value="ECO:0007669"/>
    <property type="project" value="UniProtKB-UniRule"/>
</dbReference>
<evidence type="ECO:0000256" key="8">
    <source>
        <dbReference type="ARBA" id="ARBA00022840"/>
    </source>
</evidence>
<evidence type="ECO:0000256" key="1">
    <source>
        <dbReference type="ARBA" id="ARBA00004496"/>
    </source>
</evidence>
<evidence type="ECO:0000256" key="12">
    <source>
        <dbReference type="ARBA" id="ARBA00049255"/>
    </source>
</evidence>
<dbReference type="RefSeq" id="WP_053951978.1">
    <property type="nucleotide sequence ID" value="NZ_CP010552.1"/>
</dbReference>
<dbReference type="InterPro" id="IPR022911">
    <property type="entry name" value="Phe_tRNA_ligase_alpha1_bac"/>
</dbReference>
<dbReference type="HAMAP" id="MF_00281">
    <property type="entry name" value="Phe_tRNA_synth_alpha1"/>
    <property type="match status" value="1"/>
</dbReference>
<keyword evidence="6 13" id="KW-0479">Metal-binding</keyword>
<organism evidence="16 17">
    <name type="scientific">Candidatus Thioglobus autotrophicus</name>
    <dbReference type="NCBI Taxonomy" id="1705394"/>
    <lineage>
        <taxon>Bacteria</taxon>
        <taxon>Pseudomonadati</taxon>
        <taxon>Pseudomonadota</taxon>
        <taxon>Gammaproteobacteria</taxon>
        <taxon>Candidatus Pseudothioglobaceae</taxon>
        <taxon>Candidatus Thioglobus</taxon>
    </lineage>
</organism>
<dbReference type="Proteomes" id="UP000058020">
    <property type="component" value="Chromosome"/>
</dbReference>
<dbReference type="STRING" id="1705394.SP60_07170"/>
<dbReference type="SUPFAM" id="SSF55681">
    <property type="entry name" value="Class II aaRS and biotin synthetases"/>
    <property type="match status" value="1"/>
</dbReference>
<dbReference type="InterPro" id="IPR004188">
    <property type="entry name" value="Phe-tRNA_ligase_II_N"/>
</dbReference>
<comment type="subunit">
    <text evidence="3 13">Tetramer of two alpha and two beta subunits.</text>
</comment>
<comment type="similarity">
    <text evidence="2 13">Belongs to the class-II aminoacyl-tRNA synthetase family. Phe-tRNA synthetase alpha subunit type 1 subfamily.</text>
</comment>
<dbReference type="PANTHER" id="PTHR11538">
    <property type="entry name" value="PHENYLALANYL-TRNA SYNTHETASE"/>
    <property type="match status" value="1"/>
</dbReference>
<dbReference type="FunFam" id="3.30.930.10:FF:000003">
    <property type="entry name" value="Phenylalanine--tRNA ligase alpha subunit"/>
    <property type="match status" value="1"/>
</dbReference>
<dbReference type="KEGG" id="tho:SP60_07170"/>
<evidence type="ECO:0000256" key="10">
    <source>
        <dbReference type="ARBA" id="ARBA00022917"/>
    </source>
</evidence>
<dbReference type="Pfam" id="PF01409">
    <property type="entry name" value="tRNA-synt_2d"/>
    <property type="match status" value="1"/>
</dbReference>
<keyword evidence="5 13" id="KW-0436">Ligase</keyword>
<dbReference type="InterPro" id="IPR045864">
    <property type="entry name" value="aa-tRNA-synth_II/BPL/LPL"/>
</dbReference>
<name>A0A0M3TUC0_9GAMM</name>
<dbReference type="SUPFAM" id="SSF46589">
    <property type="entry name" value="tRNA-binding arm"/>
    <property type="match status" value="1"/>
</dbReference>
<feature type="domain" description="Aminoacyl-transfer RNA synthetases class-II family profile" evidence="15">
    <location>
        <begin position="117"/>
        <end position="335"/>
    </location>
</feature>
<feature type="binding site" evidence="13">
    <location>
        <position position="251"/>
    </location>
    <ligand>
        <name>Mg(2+)</name>
        <dbReference type="ChEBI" id="CHEBI:18420"/>
        <note>shared with beta subunit</note>
    </ligand>
</feature>
<dbReference type="Pfam" id="PF02912">
    <property type="entry name" value="Phe_tRNA-synt_N"/>
    <property type="match status" value="1"/>
</dbReference>
<evidence type="ECO:0000256" key="13">
    <source>
        <dbReference type="HAMAP-Rule" id="MF_00281"/>
    </source>
</evidence>
<gene>
    <name evidence="13" type="primary">pheS</name>
    <name evidence="16" type="ORF">SP60_07170</name>
</gene>
<evidence type="ECO:0000256" key="7">
    <source>
        <dbReference type="ARBA" id="ARBA00022741"/>
    </source>
</evidence>
<evidence type="ECO:0000256" key="14">
    <source>
        <dbReference type="SAM" id="Coils"/>
    </source>
</evidence>
<evidence type="ECO:0000256" key="5">
    <source>
        <dbReference type="ARBA" id="ARBA00022598"/>
    </source>
</evidence>
<keyword evidence="9 13" id="KW-0460">Magnesium</keyword>
<dbReference type="GO" id="GO:0000049">
    <property type="term" value="F:tRNA binding"/>
    <property type="evidence" value="ECO:0007669"/>
    <property type="project" value="InterPro"/>
</dbReference>
<sequence length="337" mass="38035">MIEPILEKASSAIADAQDLKTLDDIRVTFLGKKGELTALLKGLGKLSKEERPKMGEAINQAKVELQMQLTDKKNHLETVELEKRLLEEQVDVSLPGRHAEMGGLHPVTITLKRIQALFAKNGFEVATGPEIEDDFHNFTALNIPEHHPARAMHDTFYFNDNTVLRTHTSPVQIRTLEKQKPPVRVIAPGRVYRCDSDITHTPMFHQVEGLIVDKDANFAQLKGLLIDFLRAYFEKEDLQVRFRPSYFPFTEPSAEADIECVICGGEGCRVCKKTGWLEVLGCGVVHPNVLNSVNVDSEEFTGLAFGMGVERLAMLRYGVNDLRLFFENDVRFLKQFN</sequence>
<accession>A0A0M3TUC0</accession>
<dbReference type="OrthoDB" id="9800719at2"/>
<keyword evidence="8 13" id="KW-0067">ATP-binding</keyword>
<keyword evidence="14" id="KW-0175">Coiled coil</keyword>
<keyword evidence="11 13" id="KW-0030">Aminoacyl-tRNA synthetase</keyword>
<feature type="coiled-coil region" evidence="14">
    <location>
        <begin position="62"/>
        <end position="89"/>
    </location>
</feature>
<dbReference type="NCBIfam" id="TIGR00468">
    <property type="entry name" value="pheS"/>
    <property type="match status" value="1"/>
</dbReference>
<evidence type="ECO:0000256" key="6">
    <source>
        <dbReference type="ARBA" id="ARBA00022723"/>
    </source>
</evidence>
<dbReference type="GO" id="GO:0000287">
    <property type="term" value="F:magnesium ion binding"/>
    <property type="evidence" value="ECO:0007669"/>
    <property type="project" value="UniProtKB-UniRule"/>
</dbReference>
<dbReference type="GO" id="GO:0005524">
    <property type="term" value="F:ATP binding"/>
    <property type="evidence" value="ECO:0007669"/>
    <property type="project" value="UniProtKB-UniRule"/>
</dbReference>
<keyword evidence="7 13" id="KW-0547">Nucleotide-binding</keyword>
<keyword evidence="4 13" id="KW-0963">Cytoplasm</keyword>
<evidence type="ECO:0000256" key="3">
    <source>
        <dbReference type="ARBA" id="ARBA00011209"/>
    </source>
</evidence>
<comment type="subcellular location">
    <subcellularLocation>
        <location evidence="1 13">Cytoplasm</location>
    </subcellularLocation>
</comment>